<protein>
    <submittedName>
        <fullName evidence="3">Uncharacterized protein</fullName>
    </submittedName>
</protein>
<comment type="caution">
    <text evidence="3">The sequence shown here is derived from an EMBL/GenBank/DDBJ whole genome shotgun (WGS) entry which is preliminary data.</text>
</comment>
<evidence type="ECO:0000313" key="3">
    <source>
        <dbReference type="EMBL" id="PPB08224.1"/>
    </source>
</evidence>
<organism evidence="3 4">
    <name type="scientific">Brevibacillus laterosporus</name>
    <name type="common">Bacillus laterosporus</name>
    <dbReference type="NCBI Taxonomy" id="1465"/>
    <lineage>
        <taxon>Bacteria</taxon>
        <taxon>Bacillati</taxon>
        <taxon>Bacillota</taxon>
        <taxon>Bacilli</taxon>
        <taxon>Bacillales</taxon>
        <taxon>Paenibacillaceae</taxon>
        <taxon>Brevibacillus</taxon>
    </lineage>
</organism>
<evidence type="ECO:0000313" key="4">
    <source>
        <dbReference type="Proteomes" id="UP000239759"/>
    </source>
</evidence>
<dbReference type="Proteomes" id="UP001077662">
    <property type="component" value="Unassembled WGS sequence"/>
</dbReference>
<keyword evidence="1" id="KW-0812">Transmembrane</keyword>
<name>A0AAP8QDU6_BRELA</name>
<dbReference type="EMBL" id="PRKQ01000008">
    <property type="protein sequence ID" value="PPB08224.1"/>
    <property type="molecule type" value="Genomic_DNA"/>
</dbReference>
<dbReference type="AlphaFoldDB" id="A0AAP8QDU6"/>
<proteinExistence type="predicted"/>
<gene>
    <name evidence="3" type="ORF">C4A77_08560</name>
    <name evidence="2" type="ORF">O0554_08285</name>
</gene>
<dbReference type="Proteomes" id="UP000239759">
    <property type="component" value="Unassembled WGS sequence"/>
</dbReference>
<feature type="transmembrane region" description="Helical" evidence="1">
    <location>
        <begin position="6"/>
        <end position="23"/>
    </location>
</feature>
<dbReference type="RefSeq" id="WP_104031489.1">
    <property type="nucleotide sequence ID" value="NZ_JANSGW010000009.1"/>
</dbReference>
<keyword evidence="1" id="KW-0472">Membrane</keyword>
<evidence type="ECO:0000313" key="2">
    <source>
        <dbReference type="EMBL" id="MCZ0806922.1"/>
    </source>
</evidence>
<accession>A0AAP8QDU6</accession>
<reference evidence="3 4" key="1">
    <citation type="submission" date="2018-02" db="EMBL/GenBank/DDBJ databases">
        <title>Comparative analysis of genomes of three Brevibacillus laterosporus strains producers of potent antimicrobials isolated from silage.</title>
        <authorList>
            <person name="Kojic M."/>
            <person name="Miljkovic M."/>
            <person name="Studholme D."/>
            <person name="Filipic B."/>
        </authorList>
    </citation>
    <scope>NUCLEOTIDE SEQUENCE [LARGE SCALE GENOMIC DNA]</scope>
    <source>
        <strain evidence="3 4">BGSP11</strain>
    </source>
</reference>
<evidence type="ECO:0000256" key="1">
    <source>
        <dbReference type="SAM" id="Phobius"/>
    </source>
</evidence>
<reference evidence="2" key="2">
    <citation type="submission" date="2022-09" db="EMBL/GenBank/DDBJ databases">
        <title>Genome analysis and characterization of larvicidal activity of Brevibacillus strains.</title>
        <authorList>
            <person name="Patrusheva E.V."/>
            <person name="Izotova A.O."/>
            <person name="Toshchakov S.V."/>
            <person name="Sineoky S.P."/>
        </authorList>
    </citation>
    <scope>NUCLEOTIDE SEQUENCE</scope>
    <source>
        <strain evidence="2">VKPM_B-13247</strain>
    </source>
</reference>
<dbReference type="EMBL" id="JAPTNE010000009">
    <property type="protein sequence ID" value="MCZ0806922.1"/>
    <property type="molecule type" value="Genomic_DNA"/>
</dbReference>
<sequence>MINIIIVLSGITVLMIFIRVWLAKKRVVQETGMIRTLQKQLGTNYRTIISVDYASPKFKSIDQLLANGGNKEIIIFFSAPDWLINIKGKAWKNHFVVNSRSYSWFTPLLRSNPVLVQRYDRIFYFSDSYEYLRFVMTEKEELIG</sequence>
<keyword evidence="1" id="KW-1133">Transmembrane helix</keyword>